<comment type="caution">
    <text evidence="2">The sequence shown here is derived from an EMBL/GenBank/DDBJ whole genome shotgun (WGS) entry which is preliminary data.</text>
</comment>
<dbReference type="Gene3D" id="1.20.58.80">
    <property type="entry name" value="Phosphotransferase system, lactose/cellobiose-type IIA subunit"/>
    <property type="match status" value="1"/>
</dbReference>
<feature type="compositionally biased region" description="Polar residues" evidence="1">
    <location>
        <begin position="196"/>
        <end position="206"/>
    </location>
</feature>
<dbReference type="EMBL" id="JARIHO010000046">
    <property type="protein sequence ID" value="KAJ7323676.1"/>
    <property type="molecule type" value="Genomic_DNA"/>
</dbReference>
<feature type="region of interest" description="Disordered" evidence="1">
    <location>
        <begin position="196"/>
        <end position="250"/>
    </location>
</feature>
<proteinExistence type="predicted"/>
<feature type="compositionally biased region" description="Low complexity" evidence="1">
    <location>
        <begin position="379"/>
        <end position="401"/>
    </location>
</feature>
<protein>
    <submittedName>
        <fullName evidence="2">Uncharacterized protein</fullName>
    </submittedName>
</protein>
<feature type="compositionally biased region" description="Polar residues" evidence="1">
    <location>
        <begin position="368"/>
        <end position="378"/>
    </location>
</feature>
<accession>A0AAD6ZI22</accession>
<keyword evidence="3" id="KW-1185">Reference proteome</keyword>
<feature type="compositionally biased region" description="Basic residues" evidence="1">
    <location>
        <begin position="233"/>
        <end position="250"/>
    </location>
</feature>
<dbReference type="Proteomes" id="UP001218218">
    <property type="component" value="Unassembled WGS sequence"/>
</dbReference>
<gene>
    <name evidence="2" type="ORF">DFH08DRAFT_349168</name>
</gene>
<evidence type="ECO:0000256" key="1">
    <source>
        <dbReference type="SAM" id="MobiDB-lite"/>
    </source>
</evidence>
<feature type="compositionally biased region" description="Basic residues" evidence="1">
    <location>
        <begin position="209"/>
        <end position="224"/>
    </location>
</feature>
<evidence type="ECO:0000313" key="3">
    <source>
        <dbReference type="Proteomes" id="UP001218218"/>
    </source>
</evidence>
<feature type="compositionally biased region" description="Polar residues" evidence="1">
    <location>
        <begin position="404"/>
        <end position="418"/>
    </location>
</feature>
<dbReference type="AlphaFoldDB" id="A0AAD6ZI22"/>
<reference evidence="2" key="1">
    <citation type="submission" date="2023-03" db="EMBL/GenBank/DDBJ databases">
        <title>Massive genome expansion in bonnet fungi (Mycena s.s.) driven by repeated elements and novel gene families across ecological guilds.</title>
        <authorList>
            <consortium name="Lawrence Berkeley National Laboratory"/>
            <person name="Harder C.B."/>
            <person name="Miyauchi S."/>
            <person name="Viragh M."/>
            <person name="Kuo A."/>
            <person name="Thoen E."/>
            <person name="Andreopoulos B."/>
            <person name="Lu D."/>
            <person name="Skrede I."/>
            <person name="Drula E."/>
            <person name="Henrissat B."/>
            <person name="Morin E."/>
            <person name="Kohler A."/>
            <person name="Barry K."/>
            <person name="LaButti K."/>
            <person name="Morin E."/>
            <person name="Salamov A."/>
            <person name="Lipzen A."/>
            <person name="Mereny Z."/>
            <person name="Hegedus B."/>
            <person name="Baldrian P."/>
            <person name="Stursova M."/>
            <person name="Weitz H."/>
            <person name="Taylor A."/>
            <person name="Grigoriev I.V."/>
            <person name="Nagy L.G."/>
            <person name="Martin F."/>
            <person name="Kauserud H."/>
        </authorList>
    </citation>
    <scope>NUCLEOTIDE SEQUENCE</scope>
    <source>
        <strain evidence="2">CBHHK002</strain>
    </source>
</reference>
<name>A0AAD6ZI22_9AGAR</name>
<sequence>MFRPRGCCRRSRPAHQLRPEAVLVPREGAPQGRRVVGTSSPEAVGLDMERAFIEFARVATLIVATIPAHRDYDSGLNVERRAKLTANGQALLQNLRKLKTALVERHKRYTRSGAVNAQAVAAFGAIAQAQAGVSLFSSSIVRALHPFDNSTATRFPPSHILPLLQSAALCPHPHLPVPILFSFAPRVLSFPTLTSLSEVRNDSSSPPRARSHKRSTPPCRKRRPTSSNDGAHSGRRRPRRMPRWRLRDRRRQRIMGKGAASMGAARRQRLGRMRLARGLRTEDRKYLCMEGQSQRTALEDRNRSRCDSRPAGCRRPRPRFRACDTRCVDVRRTAADGTRPRVFRAFQFWGRRVHVPKQREVSFPQPAHETSTNVNTNLAPAPSYAPSYSSHSNTSSPASYAGPSANSNYGGSSAPLSN</sequence>
<evidence type="ECO:0000313" key="2">
    <source>
        <dbReference type="EMBL" id="KAJ7323676.1"/>
    </source>
</evidence>
<organism evidence="2 3">
    <name type="scientific">Mycena albidolilacea</name>
    <dbReference type="NCBI Taxonomy" id="1033008"/>
    <lineage>
        <taxon>Eukaryota</taxon>
        <taxon>Fungi</taxon>
        <taxon>Dikarya</taxon>
        <taxon>Basidiomycota</taxon>
        <taxon>Agaricomycotina</taxon>
        <taxon>Agaricomycetes</taxon>
        <taxon>Agaricomycetidae</taxon>
        <taxon>Agaricales</taxon>
        <taxon>Marasmiineae</taxon>
        <taxon>Mycenaceae</taxon>
        <taxon>Mycena</taxon>
    </lineage>
</organism>
<feature type="region of interest" description="Disordered" evidence="1">
    <location>
        <begin position="360"/>
        <end position="418"/>
    </location>
</feature>